<dbReference type="Gene3D" id="3.40.50.2000">
    <property type="entry name" value="Glycogen Phosphorylase B"/>
    <property type="match status" value="1"/>
</dbReference>
<accession>A0A1B0ARZ9</accession>
<keyword evidence="4" id="KW-0472">Membrane</keyword>
<comment type="similarity">
    <text evidence="1">Belongs to the UDP-glycosyltransferase family.</text>
</comment>
<dbReference type="GO" id="GO:0008194">
    <property type="term" value="F:UDP-glycosyltransferase activity"/>
    <property type="evidence" value="ECO:0007669"/>
    <property type="project" value="InterPro"/>
</dbReference>
<protein>
    <submittedName>
        <fullName evidence="5">Uncharacterized protein</fullName>
    </submittedName>
</protein>
<dbReference type="EMBL" id="JXJN01002621">
    <property type="status" value="NOT_ANNOTATED_CDS"/>
    <property type="molecule type" value="Genomic_DNA"/>
</dbReference>
<reference evidence="5" key="2">
    <citation type="submission" date="2020-05" db="UniProtKB">
        <authorList>
            <consortium name="EnsemblMetazoa"/>
        </authorList>
    </citation>
    <scope>IDENTIFICATION</scope>
    <source>
        <strain evidence="5">IAEA</strain>
    </source>
</reference>
<dbReference type="SUPFAM" id="SSF53756">
    <property type="entry name" value="UDP-Glycosyltransferase/glycogen phosphorylase"/>
    <property type="match status" value="1"/>
</dbReference>
<evidence type="ECO:0000256" key="2">
    <source>
        <dbReference type="ARBA" id="ARBA00022676"/>
    </source>
</evidence>
<dbReference type="AlphaFoldDB" id="A0A1B0ARZ9"/>
<evidence type="ECO:0000313" key="6">
    <source>
        <dbReference type="Proteomes" id="UP000092460"/>
    </source>
</evidence>
<dbReference type="PANTHER" id="PTHR48043">
    <property type="entry name" value="EG:EG0003.4 PROTEIN-RELATED"/>
    <property type="match status" value="1"/>
</dbReference>
<keyword evidence="4" id="KW-0812">Transmembrane</keyword>
<evidence type="ECO:0000256" key="1">
    <source>
        <dbReference type="ARBA" id="ARBA00009995"/>
    </source>
</evidence>
<proteinExistence type="inferred from homology"/>
<dbReference type="VEuPathDB" id="VectorBase:GPPI006407"/>
<keyword evidence="4" id="KW-1133">Transmembrane helix</keyword>
<keyword evidence="2" id="KW-0328">Glycosyltransferase</keyword>
<name>A0A1B0ARZ9_9MUSC</name>
<organism evidence="5 6">
    <name type="scientific">Glossina palpalis gambiensis</name>
    <dbReference type="NCBI Taxonomy" id="67801"/>
    <lineage>
        <taxon>Eukaryota</taxon>
        <taxon>Metazoa</taxon>
        <taxon>Ecdysozoa</taxon>
        <taxon>Arthropoda</taxon>
        <taxon>Hexapoda</taxon>
        <taxon>Insecta</taxon>
        <taxon>Pterygota</taxon>
        <taxon>Neoptera</taxon>
        <taxon>Endopterygota</taxon>
        <taxon>Diptera</taxon>
        <taxon>Brachycera</taxon>
        <taxon>Muscomorpha</taxon>
        <taxon>Hippoboscoidea</taxon>
        <taxon>Glossinidae</taxon>
        <taxon>Glossina</taxon>
    </lineage>
</organism>
<dbReference type="Pfam" id="PF00201">
    <property type="entry name" value="UDPGT"/>
    <property type="match status" value="1"/>
</dbReference>
<dbReference type="PANTHER" id="PTHR48043:SF145">
    <property type="entry name" value="FI06409P-RELATED"/>
    <property type="match status" value="1"/>
</dbReference>
<reference evidence="6" key="1">
    <citation type="submission" date="2015-01" db="EMBL/GenBank/DDBJ databases">
        <authorList>
            <person name="Aksoy S."/>
            <person name="Warren W."/>
            <person name="Wilson R.K."/>
        </authorList>
    </citation>
    <scope>NUCLEOTIDE SEQUENCE [LARGE SCALE GENOMIC DNA]</scope>
    <source>
        <strain evidence="6">IAEA</strain>
    </source>
</reference>
<sequence>MVEMDDFHVETKNPILHSRSNLKCKHLSPSILSLINEVFGSLSYKILWKFEDPHLTNKQNNIFISAWFSQVDILTSPRVKLFYDQETNVNRAQKMNFALALDINNLTKASYRETILDMTNDKSDQNVKEISQVYHNQSIKPIDLAIYWTEYILRHRGAYHMQTKAQKMRFMKKHSLDSLALMITGAFVVFIVCCCLIVKIIKAKHSVKIALPCVSLRTPPKIKLFPSDAQLHYGVYPALTSPSAENTFYTIHFDEADNTNPKINVRK</sequence>
<dbReference type="InterPro" id="IPR002213">
    <property type="entry name" value="UDP_glucos_trans"/>
</dbReference>
<dbReference type="InterPro" id="IPR050271">
    <property type="entry name" value="UDP-glycosyltransferase"/>
</dbReference>
<dbReference type="STRING" id="67801.A0A1B0ARZ9"/>
<evidence type="ECO:0000256" key="3">
    <source>
        <dbReference type="ARBA" id="ARBA00022679"/>
    </source>
</evidence>
<evidence type="ECO:0000313" key="5">
    <source>
        <dbReference type="EnsemblMetazoa" id="GPPI006407-PA"/>
    </source>
</evidence>
<feature type="transmembrane region" description="Helical" evidence="4">
    <location>
        <begin position="179"/>
        <end position="201"/>
    </location>
</feature>
<dbReference type="Proteomes" id="UP000092460">
    <property type="component" value="Unassembled WGS sequence"/>
</dbReference>
<evidence type="ECO:0000256" key="4">
    <source>
        <dbReference type="SAM" id="Phobius"/>
    </source>
</evidence>
<keyword evidence="6" id="KW-1185">Reference proteome</keyword>
<keyword evidence="3" id="KW-0808">Transferase</keyword>
<dbReference type="EnsemblMetazoa" id="GPPI006407-RA">
    <property type="protein sequence ID" value="GPPI006407-PA"/>
    <property type="gene ID" value="GPPI006407"/>
</dbReference>